<dbReference type="OrthoDB" id="9779930at2"/>
<dbReference type="AlphaFoldDB" id="D8GNF2"/>
<dbReference type="HOGENOM" id="CLU_1737368_0_0_9"/>
<evidence type="ECO:0000313" key="3">
    <source>
        <dbReference type="Proteomes" id="UP000001656"/>
    </source>
</evidence>
<dbReference type="EMBL" id="CP001666">
    <property type="protein sequence ID" value="ADK15815.1"/>
    <property type="molecule type" value="Genomic_DNA"/>
</dbReference>
<reference evidence="1" key="1">
    <citation type="submission" date="2009-07" db="EMBL/GenBank/DDBJ databases">
        <authorList>
            <person name="Koepke M."/>
            <person name="Hujer S."/>
            <person name="Held C."/>
            <person name="Wiezer A."/>
            <person name="Liesegang H."/>
            <person name="Ehrenreich A."/>
            <person name="Gottschalk G."/>
            <person name="Duerre P."/>
        </authorList>
    </citation>
    <scope>NUCLEOTIDE SEQUENCE</scope>
    <source>
        <strain evidence="1">DSM 13528</strain>
    </source>
</reference>
<protein>
    <submittedName>
        <fullName evidence="1">Uncharacterized protein</fullName>
    </submittedName>
</protein>
<accession>D8GNF2</accession>
<name>D8GNF2_CLOLD</name>
<dbReference type="PATRIC" id="fig|748727.19.peg.1790"/>
<dbReference type="KEGG" id="clj:CLJU_c27600"/>
<reference evidence="1 3" key="2">
    <citation type="journal article" date="2010" name="Proc. Natl. Acad. Sci. U.S.A.">
        <title>Clostridium ljungdahlii represents a microbial production platform based on syngas.</title>
        <authorList>
            <person name="Kopke M."/>
            <person name="Held C."/>
            <person name="Hujer S."/>
            <person name="Liesegang H."/>
            <person name="Wiezer A."/>
            <person name="Wollherr A."/>
            <person name="Ehrenreich A."/>
            <person name="Liebl W."/>
            <person name="Gottschalk G."/>
            <person name="Durre P."/>
        </authorList>
    </citation>
    <scope>NUCLEOTIDE SEQUENCE [LARGE SCALE GENOMIC DNA]</scope>
    <source>
        <strain evidence="3">ATCC 55383 / DSM 13528 / PETC</strain>
        <strain evidence="1">DSM 13528</strain>
    </source>
</reference>
<evidence type="ECO:0000313" key="4">
    <source>
        <dbReference type="Proteomes" id="UP000077020"/>
    </source>
</evidence>
<keyword evidence="4" id="KW-1185">Reference proteome</keyword>
<dbReference type="Proteomes" id="UP000001656">
    <property type="component" value="Chromosome"/>
</dbReference>
<organism evidence="1 3">
    <name type="scientific">Clostridium ljungdahlii (strain ATCC 55383 / DSM 13528 / PETC)</name>
    <dbReference type="NCBI Taxonomy" id="748727"/>
    <lineage>
        <taxon>Bacteria</taxon>
        <taxon>Bacillati</taxon>
        <taxon>Bacillota</taxon>
        <taxon>Clostridia</taxon>
        <taxon>Eubacteriales</taxon>
        <taxon>Clostridiaceae</taxon>
        <taxon>Clostridium</taxon>
    </lineage>
</organism>
<dbReference type="Proteomes" id="UP000077020">
    <property type="component" value="Unassembled WGS sequence"/>
</dbReference>
<dbReference type="eggNOG" id="COG3328">
    <property type="taxonomic scope" value="Bacteria"/>
</dbReference>
<sequence length="150" mass="17328">MLLNYNTIDDSIKYTQEILKNCMLNGDNDENWYKIYLLIGTQTLSIQTFKGKHLTATVFSNDGTKIFQGTYEQSCKRGQKFNISRIYAKLAEKLGHHNPYIQIFTRSQKSNVTYRRSNSQRSVFPSDTALLKAPLATFEATKKWTSVLRN</sequence>
<evidence type="ECO:0000313" key="1">
    <source>
        <dbReference type="EMBL" id="ADK15815.1"/>
    </source>
</evidence>
<proteinExistence type="predicted"/>
<evidence type="ECO:0000313" key="2">
    <source>
        <dbReference type="EMBL" id="OAA84316.1"/>
    </source>
</evidence>
<gene>
    <name evidence="1" type="ordered locus">CLJU_c27600</name>
    <name evidence="2" type="ORF">WX45_01175</name>
</gene>
<dbReference type="EMBL" id="LITS01000025">
    <property type="protein sequence ID" value="OAA84316.1"/>
    <property type="molecule type" value="Genomic_DNA"/>
</dbReference>
<reference evidence="2 4" key="3">
    <citation type="journal article" date="2016" name="Biotechnol. Bioeng.">
        <title>Traits of selected Clostridium strains for syngas fermentation to ethanol.</title>
        <authorList>
            <person name="Martin M.E."/>
            <person name="Richter H."/>
            <person name="Saha S."/>
            <person name="Angenent L.T."/>
        </authorList>
    </citation>
    <scope>NUCLEOTIDE SEQUENCE [LARGE SCALE GENOMIC DNA]</scope>
    <source>
        <strain evidence="2 4">PETC</strain>
    </source>
</reference>